<evidence type="ECO:0000313" key="2">
    <source>
        <dbReference type="EMBL" id="KAH8025006.1"/>
    </source>
</evidence>
<name>A0A9J6DSQ8_RHIMP</name>
<feature type="compositionally biased region" description="Basic and acidic residues" evidence="1">
    <location>
        <begin position="32"/>
        <end position="42"/>
    </location>
</feature>
<dbReference type="Proteomes" id="UP000821866">
    <property type="component" value="Unassembled WGS sequence"/>
</dbReference>
<gene>
    <name evidence="2" type="ORF">HPB51_002420</name>
</gene>
<keyword evidence="3" id="KW-1185">Reference proteome</keyword>
<accession>A0A9J6DSQ8</accession>
<feature type="region of interest" description="Disordered" evidence="1">
    <location>
        <begin position="1"/>
        <end position="59"/>
    </location>
</feature>
<evidence type="ECO:0000256" key="1">
    <source>
        <dbReference type="SAM" id="MobiDB-lite"/>
    </source>
</evidence>
<sequence>MPSDEPLPRTVHDSNSRSYFLPGHTASRKNAAARERNCEKNNVRGQRKKAGPAARPAFKRAECQPETAHWRGQPHSPALAADLLRSMGVRWLQRCYSSSRLLRFPSHRRRMQVTPSPAEATAKDSAHVWGRRQRHSARRPSLQSRDKEYTRTTYCLHPKATCANESPPPNSS</sequence>
<comment type="caution">
    <text evidence="2">The sequence shown here is derived from an EMBL/GenBank/DDBJ whole genome shotgun (WGS) entry which is preliminary data.</text>
</comment>
<protein>
    <submittedName>
        <fullName evidence="2">Uncharacterized protein</fullName>
    </submittedName>
</protein>
<reference evidence="2" key="2">
    <citation type="submission" date="2021-09" db="EMBL/GenBank/DDBJ databases">
        <authorList>
            <person name="Jia N."/>
            <person name="Wang J."/>
            <person name="Shi W."/>
            <person name="Du L."/>
            <person name="Sun Y."/>
            <person name="Zhan W."/>
            <person name="Jiang J."/>
            <person name="Wang Q."/>
            <person name="Zhang B."/>
            <person name="Ji P."/>
            <person name="Sakyi L.B."/>
            <person name="Cui X."/>
            <person name="Yuan T."/>
            <person name="Jiang B."/>
            <person name="Yang W."/>
            <person name="Lam T.T.-Y."/>
            <person name="Chang Q."/>
            <person name="Ding S."/>
            <person name="Wang X."/>
            <person name="Zhu J."/>
            <person name="Ruan X."/>
            <person name="Zhao L."/>
            <person name="Wei J."/>
            <person name="Que T."/>
            <person name="Du C."/>
            <person name="Cheng J."/>
            <person name="Dai P."/>
            <person name="Han X."/>
            <person name="Huang E."/>
            <person name="Gao Y."/>
            <person name="Liu J."/>
            <person name="Shao H."/>
            <person name="Ye R."/>
            <person name="Li L."/>
            <person name="Wei W."/>
            <person name="Wang X."/>
            <person name="Wang C."/>
            <person name="Huo Q."/>
            <person name="Li W."/>
            <person name="Guo W."/>
            <person name="Chen H."/>
            <person name="Chen S."/>
            <person name="Zhou L."/>
            <person name="Zhou L."/>
            <person name="Ni X."/>
            <person name="Tian J."/>
            <person name="Zhou Y."/>
            <person name="Sheng Y."/>
            <person name="Liu T."/>
            <person name="Pan Y."/>
            <person name="Xia L."/>
            <person name="Li J."/>
            <person name="Zhao F."/>
            <person name="Cao W."/>
        </authorList>
    </citation>
    <scope>NUCLEOTIDE SEQUENCE</scope>
    <source>
        <strain evidence="2">Rmic-2018</strain>
        <tissue evidence="2">Larvae</tissue>
    </source>
</reference>
<feature type="region of interest" description="Disordered" evidence="1">
    <location>
        <begin position="112"/>
        <end position="151"/>
    </location>
</feature>
<proteinExistence type="predicted"/>
<dbReference type="AlphaFoldDB" id="A0A9J6DSQ8"/>
<evidence type="ECO:0000313" key="3">
    <source>
        <dbReference type="Proteomes" id="UP000821866"/>
    </source>
</evidence>
<feature type="compositionally biased region" description="Basic and acidic residues" evidence="1">
    <location>
        <begin position="1"/>
        <end position="15"/>
    </location>
</feature>
<dbReference type="EMBL" id="JABSTU010000007">
    <property type="protein sequence ID" value="KAH8025006.1"/>
    <property type="molecule type" value="Genomic_DNA"/>
</dbReference>
<reference evidence="2" key="1">
    <citation type="journal article" date="2020" name="Cell">
        <title>Large-Scale Comparative Analyses of Tick Genomes Elucidate Their Genetic Diversity and Vector Capacities.</title>
        <authorList>
            <consortium name="Tick Genome and Microbiome Consortium (TIGMIC)"/>
            <person name="Jia N."/>
            <person name="Wang J."/>
            <person name="Shi W."/>
            <person name="Du L."/>
            <person name="Sun Y."/>
            <person name="Zhan W."/>
            <person name="Jiang J.F."/>
            <person name="Wang Q."/>
            <person name="Zhang B."/>
            <person name="Ji P."/>
            <person name="Bell-Sakyi L."/>
            <person name="Cui X.M."/>
            <person name="Yuan T.T."/>
            <person name="Jiang B.G."/>
            <person name="Yang W.F."/>
            <person name="Lam T.T."/>
            <person name="Chang Q.C."/>
            <person name="Ding S.J."/>
            <person name="Wang X.J."/>
            <person name="Zhu J.G."/>
            <person name="Ruan X.D."/>
            <person name="Zhao L."/>
            <person name="Wei J.T."/>
            <person name="Ye R.Z."/>
            <person name="Que T.C."/>
            <person name="Du C.H."/>
            <person name="Zhou Y.H."/>
            <person name="Cheng J.X."/>
            <person name="Dai P.F."/>
            <person name="Guo W.B."/>
            <person name="Han X.H."/>
            <person name="Huang E.J."/>
            <person name="Li L.F."/>
            <person name="Wei W."/>
            <person name="Gao Y.C."/>
            <person name="Liu J.Z."/>
            <person name="Shao H.Z."/>
            <person name="Wang X."/>
            <person name="Wang C.C."/>
            <person name="Yang T.C."/>
            <person name="Huo Q.B."/>
            <person name="Li W."/>
            <person name="Chen H.Y."/>
            <person name="Chen S.E."/>
            <person name="Zhou L.G."/>
            <person name="Ni X.B."/>
            <person name="Tian J.H."/>
            <person name="Sheng Y."/>
            <person name="Liu T."/>
            <person name="Pan Y.S."/>
            <person name="Xia L.Y."/>
            <person name="Li J."/>
            <person name="Zhao F."/>
            <person name="Cao W.C."/>
        </authorList>
    </citation>
    <scope>NUCLEOTIDE SEQUENCE</scope>
    <source>
        <strain evidence="2">Rmic-2018</strain>
    </source>
</reference>
<feature type="compositionally biased region" description="Basic residues" evidence="1">
    <location>
        <begin position="129"/>
        <end position="138"/>
    </location>
</feature>
<organism evidence="2 3">
    <name type="scientific">Rhipicephalus microplus</name>
    <name type="common">Cattle tick</name>
    <name type="synonym">Boophilus microplus</name>
    <dbReference type="NCBI Taxonomy" id="6941"/>
    <lineage>
        <taxon>Eukaryota</taxon>
        <taxon>Metazoa</taxon>
        <taxon>Ecdysozoa</taxon>
        <taxon>Arthropoda</taxon>
        <taxon>Chelicerata</taxon>
        <taxon>Arachnida</taxon>
        <taxon>Acari</taxon>
        <taxon>Parasitiformes</taxon>
        <taxon>Ixodida</taxon>
        <taxon>Ixodoidea</taxon>
        <taxon>Ixodidae</taxon>
        <taxon>Rhipicephalinae</taxon>
        <taxon>Rhipicephalus</taxon>
        <taxon>Boophilus</taxon>
    </lineage>
</organism>